<comment type="caution">
    <text evidence="2">The sequence shown here is derived from an EMBL/GenBank/DDBJ whole genome shotgun (WGS) entry which is preliminary data.</text>
</comment>
<evidence type="ECO:0000313" key="3">
    <source>
        <dbReference type="Proteomes" id="UP000197032"/>
    </source>
</evidence>
<keyword evidence="3" id="KW-1185">Reference proteome</keyword>
<feature type="transmembrane region" description="Helical" evidence="1">
    <location>
        <begin position="52"/>
        <end position="71"/>
    </location>
</feature>
<dbReference type="Proteomes" id="UP000197032">
    <property type="component" value="Unassembled WGS sequence"/>
</dbReference>
<evidence type="ECO:0000313" key="2">
    <source>
        <dbReference type="EMBL" id="GAW91581.1"/>
    </source>
</evidence>
<organism evidence="2 3">
    <name type="scientific">Calderihabitans maritimus</name>
    <dbReference type="NCBI Taxonomy" id="1246530"/>
    <lineage>
        <taxon>Bacteria</taxon>
        <taxon>Bacillati</taxon>
        <taxon>Bacillota</taxon>
        <taxon>Clostridia</taxon>
        <taxon>Neomoorellales</taxon>
        <taxon>Calderihabitantaceae</taxon>
        <taxon>Calderihabitans</taxon>
    </lineage>
</organism>
<keyword evidence="1" id="KW-0472">Membrane</keyword>
<feature type="transmembrane region" description="Helical" evidence="1">
    <location>
        <begin position="111"/>
        <end position="131"/>
    </location>
</feature>
<name>A0A1Z5HQJ0_9FIRM</name>
<feature type="transmembrane region" description="Helical" evidence="1">
    <location>
        <begin position="12"/>
        <end position="32"/>
    </location>
</feature>
<reference evidence="3" key="1">
    <citation type="journal article" date="2017" name="Appl. Environ. Microbiol.">
        <title>Genomic analysis of Calderihabitans maritimus KKC1, a thermophilic hydrogenogenic carboxydotrophic bacterium isolated from marine sediment.</title>
        <authorList>
            <person name="Omae K."/>
            <person name="Yoneda Y."/>
            <person name="Fukuyama Y."/>
            <person name="Yoshida T."/>
            <person name="Sako Y."/>
        </authorList>
    </citation>
    <scope>NUCLEOTIDE SEQUENCE [LARGE SCALE GENOMIC DNA]</scope>
    <source>
        <strain evidence="3">KKC1</strain>
    </source>
</reference>
<protein>
    <submittedName>
        <fullName evidence="2">Uncharacterized protein</fullName>
    </submittedName>
</protein>
<dbReference type="EMBL" id="BDGJ01000020">
    <property type="protein sequence ID" value="GAW91581.1"/>
    <property type="molecule type" value="Genomic_DNA"/>
</dbReference>
<feature type="transmembrane region" description="Helical" evidence="1">
    <location>
        <begin position="78"/>
        <end position="99"/>
    </location>
</feature>
<accession>A0A1Z5HQJ0</accession>
<proteinExistence type="predicted"/>
<gene>
    <name evidence="2" type="ORF">KKC1_07420</name>
</gene>
<dbReference type="AlphaFoldDB" id="A0A1Z5HQJ0"/>
<evidence type="ECO:0000256" key="1">
    <source>
        <dbReference type="SAM" id="Phobius"/>
    </source>
</evidence>
<keyword evidence="1" id="KW-1133">Transmembrane helix</keyword>
<sequence>MFLVVPWERIKTLAAIGLVGGLGVGLVLGYLMQNVFGFWTYHHVDLVSIFGIPFFLVAGWIPVVIAFSHLLAQCKNIILVGVVLLAFPLSATFIHLLLLNNRMLTYHNWNLPLTFLISLGIHLAIAVYLNATGRLENLQGLARTLK</sequence>
<keyword evidence="1" id="KW-0812">Transmembrane</keyword>